<dbReference type="EMBL" id="CP049871">
    <property type="protein sequence ID" value="QIL03010.1"/>
    <property type="molecule type" value="Genomic_DNA"/>
</dbReference>
<name>A0A6G7ZQ31_9SPHN</name>
<dbReference type="GO" id="GO:0003676">
    <property type="term" value="F:nucleic acid binding"/>
    <property type="evidence" value="ECO:0007669"/>
    <property type="project" value="InterPro"/>
</dbReference>
<dbReference type="PANTHER" id="PTHR18895">
    <property type="entry name" value="HEMK METHYLTRANSFERASE"/>
    <property type="match status" value="1"/>
</dbReference>
<dbReference type="Pfam" id="PF05175">
    <property type="entry name" value="MTS"/>
    <property type="match status" value="1"/>
</dbReference>
<organism evidence="4 5">
    <name type="scientific">Sphingomonas sinipercae</name>
    <dbReference type="NCBI Taxonomy" id="2714944"/>
    <lineage>
        <taxon>Bacteria</taxon>
        <taxon>Pseudomonadati</taxon>
        <taxon>Pseudomonadota</taxon>
        <taxon>Alphaproteobacteria</taxon>
        <taxon>Sphingomonadales</taxon>
        <taxon>Sphingomonadaceae</taxon>
        <taxon>Sphingomonas</taxon>
    </lineage>
</organism>
<keyword evidence="2" id="KW-0949">S-adenosyl-L-methionine</keyword>
<dbReference type="GO" id="GO:0036009">
    <property type="term" value="F:protein-glutamine N-methyltransferase activity"/>
    <property type="evidence" value="ECO:0007669"/>
    <property type="project" value="TreeGrafter"/>
</dbReference>
<dbReference type="PROSITE" id="PS00092">
    <property type="entry name" value="N6_MTASE"/>
    <property type="match status" value="1"/>
</dbReference>
<reference evidence="4 5" key="1">
    <citation type="submission" date="2020-03" db="EMBL/GenBank/DDBJ databases">
        <title>Sphingomonas sp. nov., isolated from fish.</title>
        <authorList>
            <person name="Hyun D.-W."/>
            <person name="Bae J.-W."/>
        </authorList>
    </citation>
    <scope>NUCLEOTIDE SEQUENCE [LARGE SCALE GENOMIC DNA]</scope>
    <source>
        <strain evidence="4 5">HDW15C</strain>
    </source>
</reference>
<dbReference type="RefSeq" id="WP_166095472.1">
    <property type="nucleotide sequence ID" value="NZ_CP049871.1"/>
</dbReference>
<evidence type="ECO:0000313" key="5">
    <source>
        <dbReference type="Proteomes" id="UP000502502"/>
    </source>
</evidence>
<dbReference type="SUPFAM" id="SSF53335">
    <property type="entry name" value="S-adenosyl-L-methionine-dependent methyltransferases"/>
    <property type="match status" value="1"/>
</dbReference>
<dbReference type="AlphaFoldDB" id="A0A6G7ZQ31"/>
<dbReference type="InterPro" id="IPR050320">
    <property type="entry name" value="N5-glutamine_MTase"/>
</dbReference>
<evidence type="ECO:0000256" key="1">
    <source>
        <dbReference type="ARBA" id="ARBA00022603"/>
    </source>
</evidence>
<feature type="domain" description="Methyltransferase small" evidence="3">
    <location>
        <begin position="122"/>
        <end position="199"/>
    </location>
</feature>
<dbReference type="Proteomes" id="UP000502502">
    <property type="component" value="Chromosome"/>
</dbReference>
<keyword evidence="1 4" id="KW-0489">Methyltransferase</keyword>
<dbReference type="InterPro" id="IPR029063">
    <property type="entry name" value="SAM-dependent_MTases_sf"/>
</dbReference>
<sequence length="303" mass="32020">MVTPLGELLERLRQRDYQFTAITPLTHRRVLERPWDGPATLRDIFGWSRPFDRQHLPADLLELLEQAGALGETSGKLGSKVRVASLDADLFVHSAFPTERADSVFFGPDTYRFARFLKSAIPALPTLATSIVDMGAGSGAGGIVAARLLRGARLTLVDVNPAALELAAVNAAAAGIDAQLVESDRIPPADLVVANPPYLIDPAKRAYRDGGDLLGGAVALEWARQAIANGSTMLLYTGAAFTADAAPLIEALAQDCAAAGASLTVEDLDPDVFGEELDQPAYADVERIAAIGAVIRPAAATRN</sequence>
<dbReference type="PANTHER" id="PTHR18895:SF74">
    <property type="entry name" value="MTRF1L RELEASE FACTOR GLUTAMINE METHYLTRANSFERASE"/>
    <property type="match status" value="1"/>
</dbReference>
<protein>
    <submittedName>
        <fullName evidence="4">Methyltransferase</fullName>
    </submittedName>
</protein>
<evidence type="ECO:0000256" key="2">
    <source>
        <dbReference type="ARBA" id="ARBA00022691"/>
    </source>
</evidence>
<keyword evidence="5" id="KW-1185">Reference proteome</keyword>
<dbReference type="InterPro" id="IPR007848">
    <property type="entry name" value="Small_mtfrase_dom"/>
</dbReference>
<keyword evidence="4" id="KW-0808">Transferase</keyword>
<dbReference type="Gene3D" id="3.40.50.150">
    <property type="entry name" value="Vaccinia Virus protein VP39"/>
    <property type="match status" value="1"/>
</dbReference>
<dbReference type="GO" id="GO:0032259">
    <property type="term" value="P:methylation"/>
    <property type="evidence" value="ECO:0007669"/>
    <property type="project" value="UniProtKB-KW"/>
</dbReference>
<evidence type="ECO:0000313" key="4">
    <source>
        <dbReference type="EMBL" id="QIL03010.1"/>
    </source>
</evidence>
<dbReference type="KEGG" id="ssin:G7078_09650"/>
<proteinExistence type="predicted"/>
<gene>
    <name evidence="4" type="ORF">G7078_09650</name>
</gene>
<evidence type="ECO:0000259" key="3">
    <source>
        <dbReference type="Pfam" id="PF05175"/>
    </source>
</evidence>
<dbReference type="InterPro" id="IPR002052">
    <property type="entry name" value="DNA_methylase_N6_adenine_CS"/>
</dbReference>
<accession>A0A6G7ZQ31</accession>